<comment type="caution">
    <text evidence="16">The sequence shown here is derived from an EMBL/GenBank/DDBJ whole genome shotgun (WGS) entry which is preliminary data.</text>
</comment>
<dbReference type="PROSITE" id="PS51755">
    <property type="entry name" value="OMPR_PHOB"/>
    <property type="match status" value="1"/>
</dbReference>
<feature type="DNA-binding region" description="OmpR/PhoB-type" evidence="13">
    <location>
        <begin position="127"/>
        <end position="224"/>
    </location>
</feature>
<dbReference type="GO" id="GO:0032993">
    <property type="term" value="C:protein-DNA complex"/>
    <property type="evidence" value="ECO:0007669"/>
    <property type="project" value="TreeGrafter"/>
</dbReference>
<keyword evidence="12" id="KW-0597">Phosphoprotein</keyword>
<dbReference type="GO" id="GO:0000976">
    <property type="term" value="F:transcription cis-regulatory region binding"/>
    <property type="evidence" value="ECO:0007669"/>
    <property type="project" value="TreeGrafter"/>
</dbReference>
<feature type="domain" description="Response regulatory" evidence="14">
    <location>
        <begin position="5"/>
        <end position="119"/>
    </location>
</feature>
<keyword evidence="8" id="KW-0804">Transcription</keyword>
<evidence type="ECO:0000256" key="12">
    <source>
        <dbReference type="PROSITE-ProRule" id="PRU00169"/>
    </source>
</evidence>
<evidence type="ECO:0000259" key="14">
    <source>
        <dbReference type="PROSITE" id="PS50110"/>
    </source>
</evidence>
<dbReference type="GO" id="GO:0006355">
    <property type="term" value="P:regulation of DNA-templated transcription"/>
    <property type="evidence" value="ECO:0007669"/>
    <property type="project" value="InterPro"/>
</dbReference>
<dbReference type="InterPro" id="IPR001867">
    <property type="entry name" value="OmpR/PhoB-type_DNA-bd"/>
</dbReference>
<organism evidence="16 17">
    <name type="scientific">[Clostridium] citroniae WAL-19142</name>
    <dbReference type="NCBI Taxonomy" id="742734"/>
    <lineage>
        <taxon>Bacteria</taxon>
        <taxon>Bacillati</taxon>
        <taxon>Bacillota</taxon>
        <taxon>Clostridia</taxon>
        <taxon>Lachnospirales</taxon>
        <taxon>Lachnospiraceae</taxon>
        <taxon>Enterocloster</taxon>
    </lineage>
</organism>
<reference evidence="16 17" key="1">
    <citation type="submission" date="2011-04" db="EMBL/GenBank/DDBJ databases">
        <title>The Genome Sequence of Clostridium citroniae WAL-19142.</title>
        <authorList>
            <consortium name="The Broad Institute Genome Sequencing Platform"/>
            <person name="Earl A."/>
            <person name="Ward D."/>
            <person name="Feldgarden M."/>
            <person name="Gevers D."/>
            <person name="Warren Y.A."/>
            <person name="Tyrrell K.L."/>
            <person name="Citron D.M."/>
            <person name="Goldstein E.J."/>
            <person name="Daigneault M."/>
            <person name="Allen-Vercoe E."/>
            <person name="Young S.K."/>
            <person name="Zeng Q."/>
            <person name="Gargeya S."/>
            <person name="Fitzgerald M."/>
            <person name="Haas B."/>
            <person name="Abouelleil A."/>
            <person name="Alvarado L."/>
            <person name="Arachchi H.M."/>
            <person name="Berlin A."/>
            <person name="Brown A."/>
            <person name="Chapman S.B."/>
            <person name="Chen Z."/>
            <person name="Dunbar C."/>
            <person name="Freedman E."/>
            <person name="Gearin G."/>
            <person name="Gellesch M."/>
            <person name="Goldberg J."/>
            <person name="Griggs A."/>
            <person name="Gujja S."/>
            <person name="Heilman E.R."/>
            <person name="Heiman D."/>
            <person name="Howarth C."/>
            <person name="Larson L."/>
            <person name="Lui A."/>
            <person name="MacDonald P.J."/>
            <person name="Mehta T."/>
            <person name="Montmayeur A."/>
            <person name="Murphy C."/>
            <person name="Neiman D."/>
            <person name="Pearson M."/>
            <person name="Priest M."/>
            <person name="Roberts A."/>
            <person name="Saif S."/>
            <person name="Shea T."/>
            <person name="Shenoy N."/>
            <person name="Sisk P."/>
            <person name="Stolte C."/>
            <person name="Sykes S."/>
            <person name="White J."/>
            <person name="Yandava C."/>
            <person name="Wortman J."/>
            <person name="Nusbaum C."/>
            <person name="Birren B."/>
        </authorList>
    </citation>
    <scope>NUCLEOTIDE SEQUENCE [LARGE SCALE GENOMIC DNA]</scope>
    <source>
        <strain evidence="16 17">WAL-19142</strain>
    </source>
</reference>
<dbReference type="PROSITE" id="PS50110">
    <property type="entry name" value="RESPONSE_REGULATORY"/>
    <property type="match status" value="1"/>
</dbReference>
<comment type="function">
    <text evidence="9">May play the central regulatory role in sporulation. It may be an element of the effector pathway responsible for the activation of sporulation genes in response to nutritional stress. Spo0A may act in concert with spo0H (a sigma factor) to control the expression of some genes that are critical to the sporulation process.</text>
</comment>
<evidence type="ECO:0000256" key="8">
    <source>
        <dbReference type="ARBA" id="ARBA00023163"/>
    </source>
</evidence>
<dbReference type="SMART" id="SM00862">
    <property type="entry name" value="Trans_reg_C"/>
    <property type="match status" value="1"/>
</dbReference>
<evidence type="ECO:0000256" key="4">
    <source>
        <dbReference type="ARBA" id="ARBA00023015"/>
    </source>
</evidence>
<comment type="function">
    <text evidence="10">Member of the two-component regulatory system HssS/HssR involved in intracellular heme homeostasis and tempering of staphylococcal virulence. Phosphorylated HssR binds to a direct repeat sequence within hrtAB promoter and activates the expression of hrtAB, an efflux pump, in response to extracellular heme, hemin, hemoglobin or blood.</text>
</comment>
<accession>A0A0J9BZU8</accession>
<dbReference type="CDD" id="cd00383">
    <property type="entry name" value="trans_reg_C"/>
    <property type="match status" value="1"/>
</dbReference>
<evidence type="ECO:0000256" key="11">
    <source>
        <dbReference type="ARBA" id="ARBA00039976"/>
    </source>
</evidence>
<evidence type="ECO:0000313" key="16">
    <source>
        <dbReference type="EMBL" id="KMW18358.1"/>
    </source>
</evidence>
<keyword evidence="3" id="KW-0963">Cytoplasm</keyword>
<dbReference type="PANTHER" id="PTHR48111">
    <property type="entry name" value="REGULATOR OF RPOS"/>
    <property type="match status" value="1"/>
</dbReference>
<dbReference type="Gene3D" id="3.40.50.2300">
    <property type="match status" value="1"/>
</dbReference>
<evidence type="ECO:0000256" key="1">
    <source>
        <dbReference type="ARBA" id="ARBA00004496"/>
    </source>
</evidence>
<dbReference type="PATRIC" id="fig|742734.4.peg.3498"/>
<protein>
    <recommendedName>
        <fullName evidence="11">Heme response regulator HssR</fullName>
    </recommendedName>
    <alternativeName>
        <fullName evidence="2">Stage 0 sporulation protein A homolog</fullName>
    </alternativeName>
</protein>
<sequence>MFMLKILIVEDDESLLQLYSIVLEKDGYQTFQARNGLEACAVIEKEHIDLVITDILMPIMDGYEFVSFLRENNPRLPILMITAKDDFSSKSKGFKLGTDDYMTKPVNLEEMLLRIKALLRRSGIAADRKLTIKQTELNYDALTVNYGDRSVMPPKKEFMLLYKLLSYPDKIFTRNQLMDEIWGRESNTEDQTIDVHINRLRKRFQDNGNFEIITVRGLGYKAVINE</sequence>
<evidence type="ECO:0000256" key="7">
    <source>
        <dbReference type="ARBA" id="ARBA00023159"/>
    </source>
</evidence>
<dbReference type="PANTHER" id="PTHR48111:SF49">
    <property type="entry name" value="HEME RESPONSE REGULATOR HSSR"/>
    <property type="match status" value="1"/>
</dbReference>
<dbReference type="Pfam" id="PF00486">
    <property type="entry name" value="Trans_reg_C"/>
    <property type="match status" value="1"/>
</dbReference>
<dbReference type="CDD" id="cd17574">
    <property type="entry name" value="REC_OmpR"/>
    <property type="match status" value="1"/>
</dbReference>
<evidence type="ECO:0000256" key="10">
    <source>
        <dbReference type="ARBA" id="ARBA00037471"/>
    </source>
</evidence>
<dbReference type="GO" id="GO:0000156">
    <property type="term" value="F:phosphorelay response regulator activity"/>
    <property type="evidence" value="ECO:0007669"/>
    <property type="project" value="TreeGrafter"/>
</dbReference>
<comment type="subcellular location">
    <subcellularLocation>
        <location evidence="1">Cytoplasm</location>
    </subcellularLocation>
</comment>
<gene>
    <name evidence="16" type="ORF">HMPREF9470_03268</name>
</gene>
<name>A0A0J9BZU8_9FIRM</name>
<dbReference type="SUPFAM" id="SSF52172">
    <property type="entry name" value="CheY-like"/>
    <property type="match status" value="1"/>
</dbReference>
<evidence type="ECO:0000256" key="6">
    <source>
        <dbReference type="ARBA" id="ARBA00023125"/>
    </source>
</evidence>
<evidence type="ECO:0000256" key="2">
    <source>
        <dbReference type="ARBA" id="ARBA00018672"/>
    </source>
</evidence>
<proteinExistence type="predicted"/>
<feature type="domain" description="OmpR/PhoB-type" evidence="15">
    <location>
        <begin position="127"/>
        <end position="224"/>
    </location>
</feature>
<dbReference type="GO" id="GO:0005829">
    <property type="term" value="C:cytosol"/>
    <property type="evidence" value="ECO:0007669"/>
    <property type="project" value="TreeGrafter"/>
</dbReference>
<dbReference type="SMART" id="SM00448">
    <property type="entry name" value="REC"/>
    <property type="match status" value="1"/>
</dbReference>
<dbReference type="Proteomes" id="UP000037392">
    <property type="component" value="Unassembled WGS sequence"/>
</dbReference>
<evidence type="ECO:0000256" key="5">
    <source>
        <dbReference type="ARBA" id="ARBA00023026"/>
    </source>
</evidence>
<keyword evidence="4" id="KW-0805">Transcription regulation</keyword>
<dbReference type="AlphaFoldDB" id="A0A0J9BZU8"/>
<keyword evidence="7" id="KW-0010">Activator</keyword>
<dbReference type="Pfam" id="PF00072">
    <property type="entry name" value="Response_reg"/>
    <property type="match status" value="1"/>
</dbReference>
<evidence type="ECO:0000259" key="15">
    <source>
        <dbReference type="PROSITE" id="PS51755"/>
    </source>
</evidence>
<dbReference type="OrthoDB" id="9790442at2"/>
<dbReference type="EMBL" id="ADLK01000024">
    <property type="protein sequence ID" value="KMW18358.1"/>
    <property type="molecule type" value="Genomic_DNA"/>
</dbReference>
<evidence type="ECO:0000256" key="3">
    <source>
        <dbReference type="ARBA" id="ARBA00022490"/>
    </source>
</evidence>
<feature type="modified residue" description="4-aspartylphosphate" evidence="12">
    <location>
        <position position="54"/>
    </location>
</feature>
<keyword evidence="6 13" id="KW-0238">DNA-binding</keyword>
<evidence type="ECO:0000256" key="13">
    <source>
        <dbReference type="PROSITE-ProRule" id="PRU01091"/>
    </source>
</evidence>
<dbReference type="InterPro" id="IPR036388">
    <property type="entry name" value="WH-like_DNA-bd_sf"/>
</dbReference>
<evidence type="ECO:0000256" key="9">
    <source>
        <dbReference type="ARBA" id="ARBA00024867"/>
    </source>
</evidence>
<dbReference type="Gene3D" id="1.10.10.10">
    <property type="entry name" value="Winged helix-like DNA-binding domain superfamily/Winged helix DNA-binding domain"/>
    <property type="match status" value="1"/>
</dbReference>
<dbReference type="InterPro" id="IPR001789">
    <property type="entry name" value="Sig_transdc_resp-reg_receiver"/>
</dbReference>
<keyword evidence="5" id="KW-0843">Virulence</keyword>
<dbReference type="InterPro" id="IPR039420">
    <property type="entry name" value="WalR-like"/>
</dbReference>
<dbReference type="InterPro" id="IPR011006">
    <property type="entry name" value="CheY-like_superfamily"/>
</dbReference>
<evidence type="ECO:0000313" key="17">
    <source>
        <dbReference type="Proteomes" id="UP000037392"/>
    </source>
</evidence>